<keyword evidence="1" id="KW-0472">Membrane</keyword>
<evidence type="ECO:0000313" key="2">
    <source>
        <dbReference type="EMBL" id="PKC15449.1"/>
    </source>
</evidence>
<organism evidence="2 5">
    <name type="scientific">Rhizophagus irregularis</name>
    <dbReference type="NCBI Taxonomy" id="588596"/>
    <lineage>
        <taxon>Eukaryota</taxon>
        <taxon>Fungi</taxon>
        <taxon>Fungi incertae sedis</taxon>
        <taxon>Mucoromycota</taxon>
        <taxon>Glomeromycotina</taxon>
        <taxon>Glomeromycetes</taxon>
        <taxon>Glomerales</taxon>
        <taxon>Glomeraceae</taxon>
        <taxon>Rhizophagus</taxon>
    </lineage>
</organism>
<feature type="transmembrane region" description="Helical" evidence="1">
    <location>
        <begin position="29"/>
        <end position="48"/>
    </location>
</feature>
<dbReference type="OrthoDB" id="2354567at2759"/>
<feature type="transmembrane region" description="Helical" evidence="1">
    <location>
        <begin position="60"/>
        <end position="77"/>
    </location>
</feature>
<evidence type="ECO:0000313" key="4">
    <source>
        <dbReference type="Proteomes" id="UP000232688"/>
    </source>
</evidence>
<comment type="caution">
    <text evidence="2">The sequence shown here is derived from an EMBL/GenBank/DDBJ whole genome shotgun (WGS) entry which is preliminary data.</text>
</comment>
<keyword evidence="1" id="KW-0812">Transmembrane</keyword>
<name>A0A2I1DYM4_9GLOM</name>
<sequence>MLGLYNIKEYWKIQLFKRRDLYLNKPVEYTYLGINLINLVSYNLLCDYCFTKNKRLIKEFIFATILWLISATVYTYFTGKELGETPFLCSSDYGYLSKAARFVCQVRAANLICMWLMFSSNSLVTITMYIPDKIYKGIEV</sequence>
<evidence type="ECO:0000313" key="5">
    <source>
        <dbReference type="Proteomes" id="UP000232722"/>
    </source>
</evidence>
<dbReference type="VEuPathDB" id="FungiDB:RhiirA1_449431"/>
<feature type="transmembrane region" description="Helical" evidence="1">
    <location>
        <begin position="108"/>
        <end position="130"/>
    </location>
</feature>
<dbReference type="Proteomes" id="UP000232722">
    <property type="component" value="Unassembled WGS sequence"/>
</dbReference>
<dbReference type="EMBL" id="LLXH01000038">
    <property type="protein sequence ID" value="PKC74881.1"/>
    <property type="molecule type" value="Genomic_DNA"/>
</dbReference>
<evidence type="ECO:0000313" key="3">
    <source>
        <dbReference type="EMBL" id="PKC74881.1"/>
    </source>
</evidence>
<keyword evidence="1" id="KW-1133">Transmembrane helix</keyword>
<dbReference type="VEuPathDB" id="FungiDB:FUN_014962"/>
<evidence type="ECO:0000256" key="1">
    <source>
        <dbReference type="SAM" id="Phobius"/>
    </source>
</evidence>
<dbReference type="VEuPathDB" id="FungiDB:RhiirFUN_012141"/>
<dbReference type="AlphaFoldDB" id="A0A2I1DYM4"/>
<gene>
    <name evidence="3" type="ORF">RhiirA1_449431</name>
    <name evidence="2" type="ORF">RhiirA5_408192</name>
</gene>
<protein>
    <submittedName>
        <fullName evidence="2">Uncharacterized protein</fullName>
    </submittedName>
</protein>
<reference evidence="2 5" key="1">
    <citation type="submission" date="2016-04" db="EMBL/GenBank/DDBJ databases">
        <title>Genome analyses suggest a sexual origin of heterokaryosis in a supposedly ancient asexual fungus.</title>
        <authorList>
            <person name="Ropars J."/>
            <person name="Sedzielewska K."/>
            <person name="Noel J."/>
            <person name="Charron P."/>
            <person name="Farinelli L."/>
            <person name="Marton T."/>
            <person name="Kruger M."/>
            <person name="Pelin A."/>
            <person name="Brachmann A."/>
            <person name="Corradi N."/>
        </authorList>
    </citation>
    <scope>NUCLEOTIDE SEQUENCE [LARGE SCALE GENOMIC DNA]</scope>
    <source>
        <strain evidence="2 5">A5</strain>
    </source>
</reference>
<dbReference type="Proteomes" id="UP000232688">
    <property type="component" value="Unassembled WGS sequence"/>
</dbReference>
<proteinExistence type="predicted"/>
<reference evidence="3 4" key="3">
    <citation type="submission" date="2017-10" db="EMBL/GenBank/DDBJ databases">
        <title>Extensive intraspecific genome diversity in a model arbuscular mycorrhizal fungus.</title>
        <authorList>
            <person name="Chen E.C.H."/>
            <person name="Morin E."/>
            <person name="Baudet D."/>
            <person name="Noel J."/>
            <person name="Ndikumana S."/>
            <person name="Charron P."/>
            <person name="St-Onge C."/>
            <person name="Giorgi J."/>
            <person name="Grigoriev I.V."/>
            <person name="Roux C."/>
            <person name="Martin F.M."/>
            <person name="Corradi N."/>
        </authorList>
    </citation>
    <scope>NUCLEOTIDE SEQUENCE [LARGE SCALE GENOMIC DNA]</scope>
    <source>
        <strain evidence="3 4">A1</strain>
    </source>
</reference>
<accession>A0A2I1DYM4</accession>
<reference evidence="2 5" key="2">
    <citation type="submission" date="2017-09" db="EMBL/GenBank/DDBJ databases">
        <title>Extensive intraspecific genome diversity in a model arbuscular mycorrhizal fungus.</title>
        <authorList>
            <person name="Chen E.C."/>
            <person name="Morin E."/>
            <person name="Beaudet D."/>
            <person name="Noel J."/>
            <person name="Ndikumana S."/>
            <person name="Charron P."/>
            <person name="St-Onge C."/>
            <person name="Giorgi J."/>
            <person name="Grigoriev I.V."/>
            <person name="Roux C."/>
            <person name="Martin F.M."/>
            <person name="Corradi N."/>
        </authorList>
    </citation>
    <scope>NUCLEOTIDE SEQUENCE [LARGE SCALE GENOMIC DNA]</scope>
    <source>
        <strain evidence="2 5">A5</strain>
    </source>
</reference>
<dbReference type="EMBL" id="LLXJ01000087">
    <property type="protein sequence ID" value="PKC15449.1"/>
    <property type="molecule type" value="Genomic_DNA"/>
</dbReference>
<reference evidence="3 4" key="4">
    <citation type="submission" date="2017-10" db="EMBL/GenBank/DDBJ databases">
        <title>Genome analyses suggest a sexual origin of heterokaryosis in a supposedly ancient asexual fungus.</title>
        <authorList>
            <person name="Corradi N."/>
            <person name="Sedzielewska K."/>
            <person name="Noel J."/>
            <person name="Charron P."/>
            <person name="Farinelli L."/>
            <person name="Marton T."/>
            <person name="Kruger M."/>
            <person name="Pelin A."/>
            <person name="Brachmann A."/>
            <person name="Corradi N."/>
        </authorList>
    </citation>
    <scope>NUCLEOTIDE SEQUENCE [LARGE SCALE GENOMIC DNA]</scope>
    <source>
        <strain evidence="3 4">A1</strain>
    </source>
</reference>